<keyword evidence="2" id="KW-1185">Reference proteome</keyword>
<proteinExistence type="predicted"/>
<dbReference type="EMBL" id="JACHXW010000023">
    <property type="protein sequence ID" value="MBB3155309.1"/>
    <property type="molecule type" value="Genomic_DNA"/>
</dbReference>
<protein>
    <submittedName>
        <fullName evidence="1">Uncharacterized protein</fullName>
    </submittedName>
</protein>
<dbReference type="AlphaFoldDB" id="A0A7W5CDQ7"/>
<reference evidence="1 2" key="1">
    <citation type="submission" date="2020-08" db="EMBL/GenBank/DDBJ databases">
        <title>Genomic Encyclopedia of Type Strains, Phase III (KMG-III): the genomes of soil and plant-associated and newly described type strains.</title>
        <authorList>
            <person name="Whitman W."/>
        </authorList>
    </citation>
    <scope>NUCLEOTIDE SEQUENCE [LARGE SCALE GENOMIC DNA]</scope>
    <source>
        <strain evidence="1 2">CECT 8234</strain>
    </source>
</reference>
<name>A0A7W5CDQ7_9BACL</name>
<sequence length="38" mass="4404">MIRKKGKEFLALMDRWSSLGIEREAIMKERGKLAPSVQ</sequence>
<accession>A0A7W5CDQ7</accession>
<comment type="caution">
    <text evidence="1">The sequence shown here is derived from an EMBL/GenBank/DDBJ whole genome shotgun (WGS) entry which is preliminary data.</text>
</comment>
<evidence type="ECO:0000313" key="2">
    <source>
        <dbReference type="Proteomes" id="UP000518605"/>
    </source>
</evidence>
<dbReference type="Proteomes" id="UP000518605">
    <property type="component" value="Unassembled WGS sequence"/>
</dbReference>
<gene>
    <name evidence="1" type="ORF">FHS16_005417</name>
</gene>
<organism evidence="1 2">
    <name type="scientific">Paenibacillus endophyticus</name>
    <dbReference type="NCBI Taxonomy" id="1294268"/>
    <lineage>
        <taxon>Bacteria</taxon>
        <taxon>Bacillati</taxon>
        <taxon>Bacillota</taxon>
        <taxon>Bacilli</taxon>
        <taxon>Bacillales</taxon>
        <taxon>Paenibacillaceae</taxon>
        <taxon>Paenibacillus</taxon>
    </lineage>
</organism>
<evidence type="ECO:0000313" key="1">
    <source>
        <dbReference type="EMBL" id="MBB3155309.1"/>
    </source>
</evidence>